<proteinExistence type="predicted"/>
<protein>
    <recommendedName>
        <fullName evidence="2">Rad50/SbcC-type AAA domain-containing protein</fullName>
    </recommendedName>
</protein>
<organism evidence="3 4">
    <name type="scientific">Halobacteriovorax marinus</name>
    <dbReference type="NCBI Taxonomy" id="97084"/>
    <lineage>
        <taxon>Bacteria</taxon>
        <taxon>Pseudomonadati</taxon>
        <taxon>Bdellovibrionota</taxon>
        <taxon>Bacteriovoracia</taxon>
        <taxon>Bacteriovoracales</taxon>
        <taxon>Halobacteriovoraceae</taxon>
        <taxon>Halobacteriovorax</taxon>
    </lineage>
</organism>
<feature type="coiled-coil region" evidence="1">
    <location>
        <begin position="604"/>
        <end position="662"/>
    </location>
</feature>
<gene>
    <name evidence="3" type="ORF">A9Q84_15890</name>
</gene>
<dbReference type="Pfam" id="PF13476">
    <property type="entry name" value="AAA_23"/>
    <property type="match status" value="1"/>
</dbReference>
<sequence>MRLKSIEIENITSLSGKHSIDFEDILKEGELFAITGATGSGKSSILTAISLALYGRNYKKNLDSKDFVTLGTTHANIKLYFSTKGDDYCAQWTLKILKKNGEAIKKPTPQRVITKNEIAVDKNIEEIIGLTFDQFTRSVVLNQGQFSKFLVSNFSERRKILERLYSENELSELNKNLREKINTYNQKINLLNVKLEHALPYTEGEIIEAEQMLPVLEKEKKEISKSIISFDLIYTKLKDIIEFSSKRITFLAKTRENETKIAITNDERNKYTIEHKNKSTEFETFKINYDNKREELNKALVLKNDLGNIQKNLEALISGIASSENIINELSKTISTKLELSIDLDKTKLLLEEENKLSHLEISELELIEEKVISCNSLIENNNIHEENLKTLNLELDEITSTGKSLATEKEKLSLQYSQHAMESLGKEIKISDEAPYEKDLKRIELENLEVNEALTHIKNTLQRSNEVKNEIDSIKHSGLAEKIDTQREKLVNAQSDLEKAQSFFKIKGKEQLLVEMIDHSIQEKSCDLCHQSVDEINLDDIKENLLNHLNSGPDQNELDKLINIEKEISQQIHTDIHLKEKTDGLLIELNKKYLSLTENLKDDEALKEKFKSLNKQREKLAKAQQLSRKLSKEIELISIKMDDLRENYSKKNKNQKSLEKLKIDNETVISDQLKQIFKYTNIEFEKGTLPLLKQNIKQAKDFLEIVKQIEHNRDLLTSIQKQSFDEERKIAENQNTLVAFNDSIKMKSDELLKITEGEDVTLALSNLEAQREEKEVALKEIAKNLSESEMQHARLLTSLESISDQMKSLENSLMSSIGHLNTEAQKENTAQFKNQETNILLSKLVSLKTYPDTIETITALEKGNSDLIIHELEAAKTNLEDHSNEITRNTEKIKLFRSKEKEQGADQDELTKLNTENGRLNNLAEVLGKNKDEFRNFVLGFIEQQLILSTNTELSKICDGRYKLIQKESTHGHDFFIIDSWNGALERKVSTLSGGETFLVSLAMALTLAEMTRGQVDIDCFFIDEGFGSLDRDSIEDAFNALMSVRSRGKQIGIISHIKELTSRIPANIHLNKSAEGQSKIEYIFN</sequence>
<dbReference type="EMBL" id="MAAO01000008">
    <property type="protein sequence ID" value="OUR95318.1"/>
    <property type="molecule type" value="Genomic_DNA"/>
</dbReference>
<dbReference type="GO" id="GO:0006302">
    <property type="term" value="P:double-strand break repair"/>
    <property type="evidence" value="ECO:0007669"/>
    <property type="project" value="InterPro"/>
</dbReference>
<evidence type="ECO:0000313" key="4">
    <source>
        <dbReference type="Proteomes" id="UP000196531"/>
    </source>
</evidence>
<dbReference type="Proteomes" id="UP000196531">
    <property type="component" value="Unassembled WGS sequence"/>
</dbReference>
<keyword evidence="1" id="KW-0175">Coiled coil</keyword>
<evidence type="ECO:0000259" key="2">
    <source>
        <dbReference type="Pfam" id="PF13476"/>
    </source>
</evidence>
<evidence type="ECO:0000256" key="1">
    <source>
        <dbReference type="SAM" id="Coils"/>
    </source>
</evidence>
<reference evidence="4" key="1">
    <citation type="journal article" date="2017" name="Proc. Natl. Acad. Sci. U.S.A.">
        <title>Simulation of Deepwater Horizon oil plume reveals substrate specialization within a complex community of hydrocarbon-degraders.</title>
        <authorList>
            <person name="Hu P."/>
            <person name="Dubinsky E.A."/>
            <person name="Probst A.J."/>
            <person name="Wang J."/>
            <person name="Sieber C.M.K."/>
            <person name="Tom L.M."/>
            <person name="Gardinali P."/>
            <person name="Banfield J.F."/>
            <person name="Atlas R.M."/>
            <person name="Andersen G.L."/>
        </authorList>
    </citation>
    <scope>NUCLEOTIDE SEQUENCE [LARGE SCALE GENOMIC DNA]</scope>
</reference>
<name>A0A1Y5F410_9BACT</name>
<feature type="coiled-coil region" evidence="1">
    <location>
        <begin position="765"/>
        <end position="792"/>
    </location>
</feature>
<feature type="coiled-coil region" evidence="1">
    <location>
        <begin position="167"/>
        <end position="194"/>
    </location>
</feature>
<dbReference type="Pfam" id="PF13558">
    <property type="entry name" value="SbcC_Walker_B"/>
    <property type="match status" value="1"/>
</dbReference>
<dbReference type="InterPro" id="IPR038729">
    <property type="entry name" value="Rad50/SbcC_AAA"/>
</dbReference>
<dbReference type="InterPro" id="IPR027417">
    <property type="entry name" value="P-loop_NTPase"/>
</dbReference>
<comment type="caution">
    <text evidence="3">The sequence shown here is derived from an EMBL/GenBank/DDBJ whole genome shotgun (WGS) entry which is preliminary data.</text>
</comment>
<dbReference type="Gene3D" id="3.40.50.300">
    <property type="entry name" value="P-loop containing nucleotide triphosphate hydrolases"/>
    <property type="match status" value="2"/>
</dbReference>
<accession>A0A1Y5F410</accession>
<dbReference type="SUPFAM" id="SSF52540">
    <property type="entry name" value="P-loop containing nucleoside triphosphate hydrolases"/>
    <property type="match status" value="2"/>
</dbReference>
<dbReference type="GO" id="GO:0016887">
    <property type="term" value="F:ATP hydrolysis activity"/>
    <property type="evidence" value="ECO:0007669"/>
    <property type="project" value="InterPro"/>
</dbReference>
<dbReference type="AlphaFoldDB" id="A0A1Y5F410"/>
<dbReference type="PANTHER" id="PTHR32114:SF2">
    <property type="entry name" value="ABC TRANSPORTER ABCH.3"/>
    <property type="match status" value="1"/>
</dbReference>
<evidence type="ECO:0000313" key="3">
    <source>
        <dbReference type="EMBL" id="OUR95318.1"/>
    </source>
</evidence>
<feature type="domain" description="Rad50/SbcC-type AAA" evidence="2">
    <location>
        <begin position="5"/>
        <end position="195"/>
    </location>
</feature>
<feature type="coiled-coil region" evidence="1">
    <location>
        <begin position="375"/>
        <end position="402"/>
    </location>
</feature>
<dbReference type="PANTHER" id="PTHR32114">
    <property type="entry name" value="ABC TRANSPORTER ABCH.3"/>
    <property type="match status" value="1"/>
</dbReference>